<dbReference type="Pfam" id="PF05932">
    <property type="entry name" value="CesT"/>
    <property type="match status" value="1"/>
</dbReference>
<accession>A0ABV2QGD0</accession>
<dbReference type="CDD" id="cd16364">
    <property type="entry name" value="T3SC_I-like"/>
    <property type="match status" value="1"/>
</dbReference>
<dbReference type="SUPFAM" id="SSF69635">
    <property type="entry name" value="Type III secretory system chaperone-like"/>
    <property type="match status" value="1"/>
</dbReference>
<keyword evidence="2" id="KW-1185">Reference proteome</keyword>
<name>A0ABV2QGD0_9BURK</name>
<dbReference type="InterPro" id="IPR010261">
    <property type="entry name" value="Tir_chaperone"/>
</dbReference>
<evidence type="ECO:0000313" key="2">
    <source>
        <dbReference type="Proteomes" id="UP001549320"/>
    </source>
</evidence>
<sequence length="153" mass="16748">MSNRQYFDLLTDYEQQARPGVVSMDLASTEELIVNGRAVSLSFVPHETSPEDGMVICRTDLAKFSQDPGADICRLLLQANNLWAGTAGSTLGMRGNDMLIMSASRRIGSLNPDTLDVFLGVLCADADNWSARLSAKPKVEAPPQDYMLLHMRA</sequence>
<protein>
    <submittedName>
        <fullName evidence="1">Uncharacterized protein</fullName>
    </submittedName>
</protein>
<dbReference type="Gene3D" id="3.30.1460.10">
    <property type="match status" value="1"/>
</dbReference>
<gene>
    <name evidence="1" type="ORF">ABIE13_005225</name>
</gene>
<dbReference type="Proteomes" id="UP001549320">
    <property type="component" value="Unassembled WGS sequence"/>
</dbReference>
<reference evidence="1 2" key="1">
    <citation type="submission" date="2024-06" db="EMBL/GenBank/DDBJ databases">
        <title>Sorghum-associated microbial communities from plants grown in Nebraska, USA.</title>
        <authorList>
            <person name="Schachtman D."/>
        </authorList>
    </citation>
    <scope>NUCLEOTIDE SEQUENCE [LARGE SCALE GENOMIC DNA]</scope>
    <source>
        <strain evidence="1 2">2709</strain>
    </source>
</reference>
<dbReference type="EMBL" id="JBEPSH010000014">
    <property type="protein sequence ID" value="MET4580086.1"/>
    <property type="molecule type" value="Genomic_DNA"/>
</dbReference>
<organism evidence="1 2">
    <name type="scientific">Ottowia thiooxydans</name>
    <dbReference type="NCBI Taxonomy" id="219182"/>
    <lineage>
        <taxon>Bacteria</taxon>
        <taxon>Pseudomonadati</taxon>
        <taxon>Pseudomonadota</taxon>
        <taxon>Betaproteobacteria</taxon>
        <taxon>Burkholderiales</taxon>
        <taxon>Comamonadaceae</taxon>
        <taxon>Ottowia</taxon>
    </lineage>
</organism>
<dbReference type="RefSeq" id="WP_354448747.1">
    <property type="nucleotide sequence ID" value="NZ_JBEPSH010000014.1"/>
</dbReference>
<comment type="caution">
    <text evidence="1">The sequence shown here is derived from an EMBL/GenBank/DDBJ whole genome shotgun (WGS) entry which is preliminary data.</text>
</comment>
<evidence type="ECO:0000313" key="1">
    <source>
        <dbReference type="EMBL" id="MET4580086.1"/>
    </source>
</evidence>
<proteinExistence type="predicted"/>